<evidence type="ECO:0000256" key="9">
    <source>
        <dbReference type="PROSITE-ProRule" id="PRU00042"/>
    </source>
</evidence>
<dbReference type="GO" id="GO:0008270">
    <property type="term" value="F:zinc ion binding"/>
    <property type="evidence" value="ECO:0007669"/>
    <property type="project" value="UniProtKB-KW"/>
</dbReference>
<protein>
    <submittedName>
        <fullName evidence="13">Putative zinc finger, C2H2-like protein</fullName>
    </submittedName>
    <submittedName>
        <fullName evidence="12">Transcription factor C2H2 family</fullName>
    </submittedName>
</protein>
<dbReference type="GO" id="GO:0005634">
    <property type="term" value="C:nucleus"/>
    <property type="evidence" value="ECO:0007669"/>
    <property type="project" value="UniProtKB-SubCell"/>
</dbReference>
<evidence type="ECO:0000256" key="3">
    <source>
        <dbReference type="ARBA" id="ARBA00022737"/>
    </source>
</evidence>
<comment type="subcellular location">
    <subcellularLocation>
        <location evidence="1">Nucleus</location>
    </subcellularLocation>
</comment>
<feature type="region of interest" description="Disordered" evidence="10">
    <location>
        <begin position="26"/>
        <end position="45"/>
    </location>
</feature>
<keyword evidence="4 9" id="KW-0863">Zinc-finger</keyword>
<dbReference type="STRING" id="4232.A0A251VJJ9"/>
<evidence type="ECO:0000313" key="13">
    <source>
        <dbReference type="EMBL" id="OTG35303.1"/>
    </source>
</evidence>
<proteinExistence type="predicted"/>
<name>A0A251VJJ9_HELAN</name>
<dbReference type="PANTHER" id="PTHR26374:SF466">
    <property type="entry name" value="OS09G0122000 PROTEIN"/>
    <property type="match status" value="1"/>
</dbReference>
<dbReference type="FunCoup" id="A0A251VJJ9">
    <property type="interactions" value="17"/>
</dbReference>
<keyword evidence="2" id="KW-0479">Metal-binding</keyword>
<evidence type="ECO:0000256" key="6">
    <source>
        <dbReference type="ARBA" id="ARBA00023015"/>
    </source>
</evidence>
<dbReference type="Gramene" id="mRNA:HanXRQr2_Chr02g0081621">
    <property type="protein sequence ID" value="CDS:HanXRQr2_Chr02g0081621.1"/>
    <property type="gene ID" value="HanXRQr2_Chr02g0081621"/>
</dbReference>
<dbReference type="SMART" id="SM00355">
    <property type="entry name" value="ZnF_C2H2"/>
    <property type="match status" value="2"/>
</dbReference>
<dbReference type="InParanoid" id="A0A251VJJ9"/>
<dbReference type="InterPro" id="IPR036236">
    <property type="entry name" value="Znf_C2H2_sf"/>
</dbReference>
<dbReference type="OMA" id="IVLKCHE"/>
<dbReference type="AlphaFoldDB" id="A0A251VJJ9"/>
<evidence type="ECO:0000256" key="2">
    <source>
        <dbReference type="ARBA" id="ARBA00022723"/>
    </source>
</evidence>
<keyword evidence="6" id="KW-0805">Transcription regulation</keyword>
<evidence type="ECO:0000256" key="5">
    <source>
        <dbReference type="ARBA" id="ARBA00022833"/>
    </source>
</evidence>
<reference evidence="12" key="3">
    <citation type="submission" date="2020-06" db="EMBL/GenBank/DDBJ databases">
        <title>Helianthus annuus Genome sequencing and assembly Release 2.</title>
        <authorList>
            <person name="Gouzy J."/>
            <person name="Langlade N."/>
            <person name="Munos S."/>
        </authorList>
    </citation>
    <scope>NUCLEOTIDE SEQUENCE</scope>
    <source>
        <tissue evidence="12">Leaves</tissue>
    </source>
</reference>
<gene>
    <name evidence="13" type="ORF">HannXRQ_Chr02g0055351</name>
    <name evidence="12" type="ORF">HanXRQr2_Chr02g0081621</name>
</gene>
<keyword evidence="8" id="KW-0539">Nucleus</keyword>
<evidence type="ECO:0000256" key="8">
    <source>
        <dbReference type="ARBA" id="ARBA00023242"/>
    </source>
</evidence>
<dbReference type="PANTHER" id="PTHR26374">
    <property type="entry name" value="ZINC FINGER PROTEIN ZAT5"/>
    <property type="match status" value="1"/>
</dbReference>
<evidence type="ECO:0000313" key="12">
    <source>
        <dbReference type="EMBL" id="KAF5819794.1"/>
    </source>
</evidence>
<feature type="domain" description="C2H2-type" evidence="11">
    <location>
        <begin position="228"/>
        <end position="250"/>
    </location>
</feature>
<evidence type="ECO:0000256" key="4">
    <source>
        <dbReference type="ARBA" id="ARBA00022771"/>
    </source>
</evidence>
<keyword evidence="5" id="KW-0862">Zinc</keyword>
<dbReference type="SUPFAM" id="SSF57667">
    <property type="entry name" value="beta-beta-alpha zinc fingers"/>
    <property type="match status" value="1"/>
</dbReference>
<reference evidence="12 14" key="1">
    <citation type="journal article" date="2017" name="Nature">
        <title>The sunflower genome provides insights into oil metabolism, flowering and Asterid evolution.</title>
        <authorList>
            <person name="Badouin H."/>
            <person name="Gouzy J."/>
            <person name="Grassa C.J."/>
            <person name="Murat F."/>
            <person name="Staton S.E."/>
            <person name="Cottret L."/>
            <person name="Lelandais-Briere C."/>
            <person name="Owens G.L."/>
            <person name="Carrere S."/>
            <person name="Mayjonade B."/>
            <person name="Legrand L."/>
            <person name="Gill N."/>
            <person name="Kane N.C."/>
            <person name="Bowers J.E."/>
            <person name="Hubner S."/>
            <person name="Bellec A."/>
            <person name="Berard A."/>
            <person name="Berges H."/>
            <person name="Blanchet N."/>
            <person name="Boniface M.C."/>
            <person name="Brunel D."/>
            <person name="Catrice O."/>
            <person name="Chaidir N."/>
            <person name="Claudel C."/>
            <person name="Donnadieu C."/>
            <person name="Faraut T."/>
            <person name="Fievet G."/>
            <person name="Helmstetter N."/>
            <person name="King M."/>
            <person name="Knapp S.J."/>
            <person name="Lai Z."/>
            <person name="Le Paslier M.C."/>
            <person name="Lippi Y."/>
            <person name="Lorenzon L."/>
            <person name="Mandel J.R."/>
            <person name="Marage G."/>
            <person name="Marchand G."/>
            <person name="Marquand E."/>
            <person name="Bret-Mestries E."/>
            <person name="Morien E."/>
            <person name="Nambeesan S."/>
            <person name="Nguyen T."/>
            <person name="Pegot-Espagnet P."/>
            <person name="Pouilly N."/>
            <person name="Raftis F."/>
            <person name="Sallet E."/>
            <person name="Schiex T."/>
            <person name="Thomas J."/>
            <person name="Vandecasteele C."/>
            <person name="Vares D."/>
            <person name="Vear F."/>
            <person name="Vautrin S."/>
            <person name="Crespi M."/>
            <person name="Mangin B."/>
            <person name="Burke J.M."/>
            <person name="Salse J."/>
            <person name="Munos S."/>
            <person name="Vincourt P."/>
            <person name="Rieseberg L.H."/>
            <person name="Langlade N.B."/>
        </authorList>
    </citation>
    <scope>NUCLEOTIDE SEQUENCE [LARGE SCALE GENOMIC DNA]</scope>
    <source>
        <strain evidence="14">cv. SF193</strain>
        <tissue evidence="12">Leaves</tissue>
    </source>
</reference>
<organism evidence="13 14">
    <name type="scientific">Helianthus annuus</name>
    <name type="common">Common sunflower</name>
    <dbReference type="NCBI Taxonomy" id="4232"/>
    <lineage>
        <taxon>Eukaryota</taxon>
        <taxon>Viridiplantae</taxon>
        <taxon>Streptophyta</taxon>
        <taxon>Embryophyta</taxon>
        <taxon>Tracheophyta</taxon>
        <taxon>Spermatophyta</taxon>
        <taxon>Magnoliopsida</taxon>
        <taxon>eudicotyledons</taxon>
        <taxon>Gunneridae</taxon>
        <taxon>Pentapetalae</taxon>
        <taxon>asterids</taxon>
        <taxon>campanulids</taxon>
        <taxon>Asterales</taxon>
        <taxon>Asteraceae</taxon>
        <taxon>Asteroideae</taxon>
        <taxon>Heliantheae alliance</taxon>
        <taxon>Heliantheae</taxon>
        <taxon>Helianthus</taxon>
    </lineage>
</organism>
<feature type="domain" description="C2H2-type" evidence="11">
    <location>
        <begin position="130"/>
        <end position="157"/>
    </location>
</feature>
<dbReference type="EMBL" id="MNCJ02000317">
    <property type="protein sequence ID" value="KAF5819794.1"/>
    <property type="molecule type" value="Genomic_DNA"/>
</dbReference>
<evidence type="ECO:0000256" key="1">
    <source>
        <dbReference type="ARBA" id="ARBA00004123"/>
    </source>
</evidence>
<dbReference type="EMBL" id="CM007891">
    <property type="protein sequence ID" value="OTG35303.1"/>
    <property type="molecule type" value="Genomic_DNA"/>
</dbReference>
<keyword evidence="14" id="KW-1185">Reference proteome</keyword>
<keyword evidence="7" id="KW-0804">Transcription</keyword>
<accession>A0A251VJJ9</accession>
<keyword evidence="3" id="KW-0677">Repeat</keyword>
<evidence type="ECO:0000256" key="10">
    <source>
        <dbReference type="SAM" id="MobiDB-lite"/>
    </source>
</evidence>
<dbReference type="InterPro" id="IPR013087">
    <property type="entry name" value="Znf_C2H2_type"/>
</dbReference>
<dbReference type="PROSITE" id="PS50157">
    <property type="entry name" value="ZINC_FINGER_C2H2_2"/>
    <property type="match status" value="2"/>
</dbReference>
<dbReference type="Proteomes" id="UP000215914">
    <property type="component" value="Chromosome 2"/>
</dbReference>
<evidence type="ECO:0000313" key="14">
    <source>
        <dbReference type="Proteomes" id="UP000215914"/>
    </source>
</evidence>
<dbReference type="PROSITE" id="PS00028">
    <property type="entry name" value="ZINC_FINGER_C2H2_1"/>
    <property type="match status" value="2"/>
</dbReference>
<evidence type="ECO:0000256" key="7">
    <source>
        <dbReference type="ARBA" id="ARBA00023163"/>
    </source>
</evidence>
<dbReference type="Pfam" id="PF13912">
    <property type="entry name" value="zf-C2H2_6"/>
    <property type="match status" value="2"/>
</dbReference>
<dbReference type="OrthoDB" id="6077919at2759"/>
<sequence length="329" mass="36474">MEMEFTADFNFSDCKIQDRAKNIIKRKRSKRTNHQKPCSPLRVSSISTSTSDGDCLIDSTTIAESPVVSLDTTGDTTTKEDEDMANCLILLAQSHALITEDGFHKSDQIRQKTDRLASKRLTEMNGYTFYECKTCNRTFPSFQALGGHRASHKKPKVSVSVSVSGSVLVNDVEEKKTDSVMRPSITEYAEEDEVNRKAVTEDDEQNKVCIVVNDYTGVHNHINKAKVHECSICGSEFLSGQALGGHMRKHRPVPVSGNRPVISTTTGESAYNQIAETSLHGNNTDLLSLDLNFPPPEAVEDVRSKYQFTGGSQQPRMVFSAPAFVDCHY</sequence>
<reference evidence="13" key="2">
    <citation type="submission" date="2017-02" db="EMBL/GenBank/DDBJ databases">
        <title>Sunflower complete genome.</title>
        <authorList>
            <person name="Langlade N."/>
            <person name="Munos S."/>
        </authorList>
    </citation>
    <scope>NUCLEOTIDE SEQUENCE [LARGE SCALE GENOMIC DNA]</scope>
    <source>
        <tissue evidence="13">Leaves</tissue>
    </source>
</reference>
<evidence type="ECO:0000259" key="11">
    <source>
        <dbReference type="PROSITE" id="PS50157"/>
    </source>
</evidence>